<dbReference type="InterPro" id="IPR013538">
    <property type="entry name" value="ASHA1/2-like_C"/>
</dbReference>
<dbReference type="CDD" id="cd07814">
    <property type="entry name" value="SRPBCC_CalC_Aha1-like"/>
    <property type="match status" value="1"/>
</dbReference>
<reference evidence="3" key="1">
    <citation type="submission" date="2018-05" db="EMBL/GenBank/DDBJ databases">
        <authorList>
            <person name="Lanie J.A."/>
            <person name="Ng W.-L."/>
            <person name="Kazmierczak K.M."/>
            <person name="Andrzejewski T.M."/>
            <person name="Davidsen T.M."/>
            <person name="Wayne K.J."/>
            <person name="Tettelin H."/>
            <person name="Glass J.I."/>
            <person name="Rusch D."/>
            <person name="Podicherti R."/>
            <person name="Tsui H.-C.T."/>
            <person name="Winkler M.E."/>
        </authorList>
    </citation>
    <scope>NUCLEOTIDE SEQUENCE</scope>
</reference>
<gene>
    <name evidence="3" type="ORF">METZ01_LOCUS419</name>
</gene>
<dbReference type="Pfam" id="PF08327">
    <property type="entry name" value="AHSA1"/>
    <property type="match status" value="1"/>
</dbReference>
<sequence>MFGEQSLPPAPISKPTNIYLTKTVNASNQKVLDYWLIPVFIGEWMFGPKVQQEHVVSLKNKVRKGGEFAFKVNRKGTEIEYTGEYIELDIPNKLVFSWSDSLNPSCKSQVTAQFLESNNKTRLRLKIKLDANLYNEKDSFKEQWSARCSALAAKFK</sequence>
<dbReference type="Gene3D" id="3.30.530.20">
    <property type="match status" value="1"/>
</dbReference>
<organism evidence="3">
    <name type="scientific">marine metagenome</name>
    <dbReference type="NCBI Taxonomy" id="408172"/>
    <lineage>
        <taxon>unclassified sequences</taxon>
        <taxon>metagenomes</taxon>
        <taxon>ecological metagenomes</taxon>
    </lineage>
</organism>
<protein>
    <recommendedName>
        <fullName evidence="2">Activator of Hsp90 ATPase homologue 1/2-like C-terminal domain-containing protein</fullName>
    </recommendedName>
</protein>
<evidence type="ECO:0000256" key="1">
    <source>
        <dbReference type="ARBA" id="ARBA00006817"/>
    </source>
</evidence>
<comment type="similarity">
    <text evidence="1">Belongs to the AHA1 family.</text>
</comment>
<dbReference type="SUPFAM" id="SSF55961">
    <property type="entry name" value="Bet v1-like"/>
    <property type="match status" value="1"/>
</dbReference>
<accession>A0A381MZ87</accession>
<evidence type="ECO:0000259" key="2">
    <source>
        <dbReference type="Pfam" id="PF08327"/>
    </source>
</evidence>
<dbReference type="InterPro" id="IPR023393">
    <property type="entry name" value="START-like_dom_sf"/>
</dbReference>
<proteinExistence type="inferred from homology"/>
<evidence type="ECO:0000313" key="3">
    <source>
        <dbReference type="EMBL" id="SUZ47565.1"/>
    </source>
</evidence>
<dbReference type="EMBL" id="UINC01000022">
    <property type="protein sequence ID" value="SUZ47565.1"/>
    <property type="molecule type" value="Genomic_DNA"/>
</dbReference>
<name>A0A381MZ87_9ZZZZ</name>
<dbReference type="AlphaFoldDB" id="A0A381MZ87"/>
<feature type="domain" description="Activator of Hsp90 ATPase homologue 1/2-like C-terminal" evidence="2">
    <location>
        <begin position="26"/>
        <end position="153"/>
    </location>
</feature>